<dbReference type="Proteomes" id="UP000013941">
    <property type="component" value="Chromosome"/>
</dbReference>
<reference evidence="1 2" key="1">
    <citation type="journal article" date="2013" name="BMC Genomics">
        <title>Comparison of the complete genome sequence of two closely related isolates of 'Candidatus Phytoplasma australiense' reveals genome plasticity.</title>
        <authorList>
            <person name="Andersen M.T."/>
            <person name="Liefting L.W."/>
            <person name="Havukkala I."/>
            <person name="Beever R.E."/>
        </authorList>
    </citation>
    <scope>NUCLEOTIDE SEQUENCE [LARGE SCALE GENOMIC DNA]</scope>
    <source>
        <strain evidence="1 2">NZSb11</strain>
    </source>
</reference>
<dbReference type="EMBL" id="CP002548">
    <property type="protein sequence ID" value="AGL90278.1"/>
    <property type="molecule type" value="Genomic_DNA"/>
</dbReference>
<gene>
    <name evidence="1" type="ORF">SLY_0358</name>
</gene>
<keyword evidence="2" id="KW-1185">Reference proteome</keyword>
<proteinExistence type="predicted"/>
<dbReference type="KEGG" id="nzs:SLY_0358"/>
<protein>
    <submittedName>
        <fullName evidence="1">Uncharacterized protein</fullName>
    </submittedName>
</protein>
<organism evidence="1 2">
    <name type="scientific">Strawberry lethal yellows phytoplasma (CPA) str. NZSb11</name>
    <dbReference type="NCBI Taxonomy" id="980422"/>
    <lineage>
        <taxon>Bacteria</taxon>
        <taxon>Bacillati</taxon>
        <taxon>Mycoplasmatota</taxon>
        <taxon>Mollicutes</taxon>
        <taxon>Acholeplasmatales</taxon>
        <taxon>Acholeplasmataceae</taxon>
        <taxon>Candidatus Phytoplasma</taxon>
        <taxon>16SrXII (Stolbur group)</taxon>
    </lineage>
</organism>
<evidence type="ECO:0000313" key="1">
    <source>
        <dbReference type="EMBL" id="AGL90278.1"/>
    </source>
</evidence>
<sequence length="37" mass="4462">MLLINYFSFLKKKVNGQLKIGFNLLNFFVNCHRKLFL</sequence>
<accession>R4S0J0</accession>
<evidence type="ECO:0000313" key="2">
    <source>
        <dbReference type="Proteomes" id="UP000013941"/>
    </source>
</evidence>
<dbReference type="HOGENOM" id="CLU_3349192_0_0_14"/>
<dbReference type="AlphaFoldDB" id="R4S0J0"/>
<name>R4S0J0_PHYAS</name>
<dbReference type="PATRIC" id="fig|980422.3.peg.332"/>